<reference evidence="2 3" key="1">
    <citation type="submission" date="2019-09" db="EMBL/GenBank/DDBJ databases">
        <title>Non-baumannii Acinetobacter spp. carrying blaNDM-1 isolated in China.</title>
        <authorList>
            <person name="Cui C."/>
            <person name="Chen C."/>
            <person name="Sun J."/>
            <person name="Liu Y."/>
        </authorList>
    </citation>
    <scope>NUCLEOTIDE SEQUENCE [LARGE SCALE GENOMIC DNA]</scope>
    <source>
        <strain evidence="2 3">B18</strain>
        <plasmid evidence="3">pb18-1</plasmid>
    </source>
</reference>
<name>A0A6C0Y6J0_9GAMM</name>
<geneLocation type="plasmid" evidence="3">
    <name>pb18-1</name>
</geneLocation>
<dbReference type="Proteomes" id="UP000503440">
    <property type="component" value="Plasmid pB18-1"/>
</dbReference>
<gene>
    <name evidence="2" type="ORF">FSC09_15155</name>
</gene>
<evidence type="ECO:0000313" key="2">
    <source>
        <dbReference type="EMBL" id="QIC71730.1"/>
    </source>
</evidence>
<keyword evidence="1" id="KW-0472">Membrane</keyword>
<keyword evidence="2" id="KW-0614">Plasmid</keyword>
<protein>
    <submittedName>
        <fullName evidence="2">Uncharacterized protein</fullName>
    </submittedName>
</protein>
<evidence type="ECO:0000313" key="3">
    <source>
        <dbReference type="Proteomes" id="UP000503440"/>
    </source>
</evidence>
<sequence>MKNDAAVINAEPSVSRLSAVLQKLTKKPDADEFFEANIRSLLDPEMDPKDMGFFQRLNTYLYQFTHYTKLIDQDIKSWRTNQILYLLLYLGGLVAIPVWLLVLEMAQFGKSGLAETWTFMFLYSLVLLTGITFSHKTLKKIKLINDSRKKLFDKAADVIRACKQYNVAMFLDKNNGTTPGFDKDLNLVLQLSDVLDTEFPTISKSYVKYLVQNEHFDYQNLAGIIRAHHALYTNRIKTDAEHAQQQRDEYFRFADKNELNSSLVRNIEEEILERHIDQIKSLHKFYSLRLLDMQSKKKKA</sequence>
<feature type="transmembrane region" description="Helical" evidence="1">
    <location>
        <begin position="83"/>
        <end position="102"/>
    </location>
</feature>
<evidence type="ECO:0000256" key="1">
    <source>
        <dbReference type="SAM" id="Phobius"/>
    </source>
</evidence>
<dbReference type="AlphaFoldDB" id="A0A6C0Y6J0"/>
<accession>A0A6C0Y6J0</accession>
<keyword evidence="1" id="KW-1133">Transmembrane helix</keyword>
<dbReference type="EMBL" id="CP044456">
    <property type="protein sequence ID" value="QIC71730.1"/>
    <property type="molecule type" value="Genomic_DNA"/>
</dbReference>
<proteinExistence type="predicted"/>
<dbReference type="RefSeq" id="WP_163146387.1">
    <property type="nucleotide sequence ID" value="NZ_CP044456.1"/>
</dbReference>
<organism evidence="2 3">
    <name type="scientific">Acinetobacter indicus</name>
    <dbReference type="NCBI Taxonomy" id="756892"/>
    <lineage>
        <taxon>Bacteria</taxon>
        <taxon>Pseudomonadati</taxon>
        <taxon>Pseudomonadota</taxon>
        <taxon>Gammaproteobacteria</taxon>
        <taxon>Moraxellales</taxon>
        <taxon>Moraxellaceae</taxon>
        <taxon>Acinetobacter</taxon>
    </lineage>
</organism>
<keyword evidence="1" id="KW-0812">Transmembrane</keyword>
<feature type="transmembrane region" description="Helical" evidence="1">
    <location>
        <begin position="114"/>
        <end position="133"/>
    </location>
</feature>